<evidence type="ECO:0000313" key="3">
    <source>
        <dbReference type="Proteomes" id="UP000620266"/>
    </source>
</evidence>
<sequence>MNKINHWDKVYTEKAPDAVSWYAPHLDKSLELIARTAGSFDAAIIDVGGGESTLIDDLFGRGYRDLSMLDISQAAIDACKARLGQDAARIEWLVADITGVELPAQRYDVWHDRAVFHFLTEPAQREAYVRQVMRAMKPGGNVIVATFGPEGPVSCSGLETVRYDSEGLHGEFGERFRLVESAIELHETPFGTTQQFLYCYCRVE</sequence>
<dbReference type="PANTHER" id="PTHR12843">
    <property type="entry name" value="PROTEIN-LYSINE N-METHYLTRANSFERASE METTL10"/>
    <property type="match status" value="1"/>
</dbReference>
<evidence type="ECO:0000313" key="2">
    <source>
        <dbReference type="EMBL" id="GGC01583.1"/>
    </source>
</evidence>
<protein>
    <recommendedName>
        <fullName evidence="1">Methyltransferase domain-containing protein</fullName>
    </recommendedName>
</protein>
<accession>A0A8J2UK60</accession>
<dbReference type="Proteomes" id="UP000620266">
    <property type="component" value="Unassembled WGS sequence"/>
</dbReference>
<dbReference type="SUPFAM" id="SSF53335">
    <property type="entry name" value="S-adenosyl-L-methionine-dependent methyltransferases"/>
    <property type="match status" value="1"/>
</dbReference>
<dbReference type="RefSeq" id="WP_188394960.1">
    <property type="nucleotide sequence ID" value="NZ_BMCG01000002.1"/>
</dbReference>
<dbReference type="Gene3D" id="3.40.50.150">
    <property type="entry name" value="Vaccinia Virus protein VP39"/>
    <property type="match status" value="1"/>
</dbReference>
<dbReference type="EMBL" id="BMCG01000002">
    <property type="protein sequence ID" value="GGC01583.1"/>
    <property type="molecule type" value="Genomic_DNA"/>
</dbReference>
<keyword evidence="3" id="KW-1185">Reference proteome</keyword>
<reference evidence="2" key="2">
    <citation type="submission" date="2020-09" db="EMBL/GenBank/DDBJ databases">
        <authorList>
            <person name="Sun Q."/>
            <person name="Sedlacek I."/>
        </authorList>
    </citation>
    <scope>NUCLEOTIDE SEQUENCE</scope>
    <source>
        <strain evidence="2">CCM 7086</strain>
    </source>
</reference>
<comment type="caution">
    <text evidence="2">The sequence shown here is derived from an EMBL/GenBank/DDBJ whole genome shotgun (WGS) entry which is preliminary data.</text>
</comment>
<reference evidence="2" key="1">
    <citation type="journal article" date="2014" name="Int. J. Syst. Evol. Microbiol.">
        <title>Complete genome sequence of Corynebacterium casei LMG S-19264T (=DSM 44701T), isolated from a smear-ripened cheese.</title>
        <authorList>
            <consortium name="US DOE Joint Genome Institute (JGI-PGF)"/>
            <person name="Walter F."/>
            <person name="Albersmeier A."/>
            <person name="Kalinowski J."/>
            <person name="Ruckert C."/>
        </authorList>
    </citation>
    <scope>NUCLEOTIDE SEQUENCE</scope>
    <source>
        <strain evidence="2">CCM 7086</strain>
    </source>
</reference>
<dbReference type="InterPro" id="IPR041698">
    <property type="entry name" value="Methyltransf_25"/>
</dbReference>
<evidence type="ECO:0000259" key="1">
    <source>
        <dbReference type="Pfam" id="PF13649"/>
    </source>
</evidence>
<dbReference type="Pfam" id="PF13649">
    <property type="entry name" value="Methyltransf_25"/>
    <property type="match status" value="1"/>
</dbReference>
<proteinExistence type="predicted"/>
<dbReference type="AlphaFoldDB" id="A0A8J2UK60"/>
<dbReference type="PANTHER" id="PTHR12843:SF5">
    <property type="entry name" value="EEF1A LYSINE METHYLTRANSFERASE 2"/>
    <property type="match status" value="1"/>
</dbReference>
<organism evidence="2 3">
    <name type="scientific">Oxalicibacterium flavum</name>
    <dbReference type="NCBI Taxonomy" id="179467"/>
    <lineage>
        <taxon>Bacteria</taxon>
        <taxon>Pseudomonadati</taxon>
        <taxon>Pseudomonadota</taxon>
        <taxon>Betaproteobacteria</taxon>
        <taxon>Burkholderiales</taxon>
        <taxon>Oxalobacteraceae</taxon>
        <taxon>Oxalicibacterium</taxon>
    </lineage>
</organism>
<gene>
    <name evidence="2" type="ORF">GCM10007205_08520</name>
</gene>
<feature type="domain" description="Methyltransferase" evidence="1">
    <location>
        <begin position="44"/>
        <end position="140"/>
    </location>
</feature>
<dbReference type="CDD" id="cd02440">
    <property type="entry name" value="AdoMet_MTases"/>
    <property type="match status" value="1"/>
</dbReference>
<name>A0A8J2UK60_9BURK</name>
<dbReference type="InterPro" id="IPR029063">
    <property type="entry name" value="SAM-dependent_MTases_sf"/>
</dbReference>